<comment type="caution">
    <text evidence="2">The sequence shown here is derived from an EMBL/GenBank/DDBJ whole genome shotgun (WGS) entry which is preliminary data.</text>
</comment>
<reference evidence="2" key="1">
    <citation type="submission" date="2017-10" db="EMBL/GenBank/DDBJ databases">
        <title>Massilia psychrophilum sp. nov., a novel purple-pigmented bacterium isolated from Tianshan glacier, Xinjiang Municipality, China.</title>
        <authorList>
            <person name="Wang H."/>
        </authorList>
    </citation>
    <scope>NUCLEOTIDE SEQUENCE [LARGE SCALE GENOMIC DNA]</scope>
    <source>
        <strain evidence="2">JCM 30813</strain>
    </source>
</reference>
<dbReference type="OrthoDB" id="119583at2"/>
<dbReference type="PANTHER" id="PTHR38595">
    <property type="entry name" value="CYTOPLASMIC PROTEIN-RELATED"/>
    <property type="match status" value="1"/>
</dbReference>
<dbReference type="InterPro" id="IPR007048">
    <property type="entry name" value="IraD/Gp25-like"/>
</dbReference>
<dbReference type="Pfam" id="PF04965">
    <property type="entry name" value="GPW_gp25"/>
    <property type="match status" value="1"/>
</dbReference>
<evidence type="ECO:0000313" key="2">
    <source>
        <dbReference type="EMBL" id="PIL38562.1"/>
    </source>
</evidence>
<dbReference type="EMBL" id="PDOB01000033">
    <property type="protein sequence ID" value="PIL38562.1"/>
    <property type="molecule type" value="Genomic_DNA"/>
</dbReference>
<dbReference type="SUPFAM" id="SSF160719">
    <property type="entry name" value="gpW/gp25-like"/>
    <property type="match status" value="1"/>
</dbReference>
<dbReference type="RefSeq" id="WP_099917192.1">
    <property type="nucleotide sequence ID" value="NZ_BMHS01000023.1"/>
</dbReference>
<feature type="domain" description="IraD/Gp25-like" evidence="1">
    <location>
        <begin position="31"/>
        <end position="130"/>
    </location>
</feature>
<accession>A0A2G8SXV8</accession>
<proteinExistence type="predicted"/>
<sequence length="162" mass="17688">MTQRYAPGLFDRLKNAPCDEFPDGFGWTLSQLKDAVARDLEALLNTRAGLPDFLLAPYPETGASVLNYGLMDFAGLCLSSDVDQKRICAAVQLAIERHEPRLHAVSAALRIHRGAINRIDFIICATLKADAAAEPVQFDAVLKQSTQQYSIHSSGVRRGGFA</sequence>
<evidence type="ECO:0000259" key="1">
    <source>
        <dbReference type="Pfam" id="PF04965"/>
    </source>
</evidence>
<dbReference type="InterPro" id="IPR017737">
    <property type="entry name" value="TssE1-like"/>
</dbReference>
<keyword evidence="3" id="KW-1185">Reference proteome</keyword>
<evidence type="ECO:0000313" key="3">
    <source>
        <dbReference type="Proteomes" id="UP000228593"/>
    </source>
</evidence>
<dbReference type="AlphaFoldDB" id="A0A2G8SXV8"/>
<dbReference type="Gene3D" id="3.10.450.40">
    <property type="match status" value="1"/>
</dbReference>
<protein>
    <submittedName>
        <fullName evidence="2">Type VI secretion system baseplate subunit TssE</fullName>
    </submittedName>
</protein>
<organism evidence="2 3">
    <name type="scientific">Massilia psychrophila</name>
    <dbReference type="NCBI Taxonomy" id="1603353"/>
    <lineage>
        <taxon>Bacteria</taxon>
        <taxon>Pseudomonadati</taxon>
        <taxon>Pseudomonadota</taxon>
        <taxon>Betaproteobacteria</taxon>
        <taxon>Burkholderiales</taxon>
        <taxon>Oxalobacteraceae</taxon>
        <taxon>Telluria group</taxon>
        <taxon>Massilia</taxon>
    </lineage>
</organism>
<gene>
    <name evidence="2" type="ORF">CR103_17265</name>
</gene>
<name>A0A2G8SXV8_9BURK</name>
<dbReference type="PANTHER" id="PTHR38595:SF2">
    <property type="entry name" value="TYPE VI SECRETION SYSTEM BASEPLATE SUBUNIT TSSE"/>
    <property type="match status" value="1"/>
</dbReference>
<dbReference type="NCBIfam" id="TIGR03357">
    <property type="entry name" value="VI_zyme"/>
    <property type="match status" value="1"/>
</dbReference>
<dbReference type="Proteomes" id="UP000228593">
    <property type="component" value="Unassembled WGS sequence"/>
</dbReference>
<dbReference type="InterPro" id="IPR053176">
    <property type="entry name" value="T6SS_TssE1-like"/>
</dbReference>